<organism evidence="1">
    <name type="scientific">marine sediment metagenome</name>
    <dbReference type="NCBI Taxonomy" id="412755"/>
    <lineage>
        <taxon>unclassified sequences</taxon>
        <taxon>metagenomes</taxon>
        <taxon>ecological metagenomes</taxon>
    </lineage>
</organism>
<gene>
    <name evidence="1" type="ORF">S01H1_42180</name>
</gene>
<reference evidence="1" key="1">
    <citation type="journal article" date="2014" name="Front. Microbiol.">
        <title>High frequency of phylogenetically diverse reductive dehalogenase-homologous genes in deep subseafloor sedimentary metagenomes.</title>
        <authorList>
            <person name="Kawai M."/>
            <person name="Futagami T."/>
            <person name="Toyoda A."/>
            <person name="Takaki Y."/>
            <person name="Nishi S."/>
            <person name="Hori S."/>
            <person name="Arai W."/>
            <person name="Tsubouchi T."/>
            <person name="Morono Y."/>
            <person name="Uchiyama I."/>
            <person name="Ito T."/>
            <person name="Fujiyama A."/>
            <person name="Inagaki F."/>
            <person name="Takami H."/>
        </authorList>
    </citation>
    <scope>NUCLEOTIDE SEQUENCE</scope>
    <source>
        <strain evidence="1">Expedition CK06-06</strain>
    </source>
</reference>
<dbReference type="EMBL" id="BARS01026799">
    <property type="protein sequence ID" value="GAG04649.1"/>
    <property type="molecule type" value="Genomic_DNA"/>
</dbReference>
<accession>X0UFY0</accession>
<name>X0UFY0_9ZZZZ</name>
<proteinExistence type="predicted"/>
<comment type="caution">
    <text evidence="1">The sequence shown here is derived from an EMBL/GenBank/DDBJ whole genome shotgun (WGS) entry which is preliminary data.</text>
</comment>
<protein>
    <submittedName>
        <fullName evidence="1">Uncharacterized protein</fullName>
    </submittedName>
</protein>
<dbReference type="AlphaFoldDB" id="X0UFY0"/>
<sequence length="266" mass="30787">LGLTVTIVYGKTDESGWAVVAEKIVDALTAREVWDNTTDITQKRELLYKISRELARQHHKGVFQKDLHLGNFLLQGNKLFALDPAQMCFLSREVSKRSAIAQLALLAATVPDEDTDTIMQLCQEYVKARSWELSRSDMDLFWRELTRSRRNGIERALRKCLRTSKRYQRINEPPYRGVAARDFFEKADFRKFAETIDALMKSGQILKNGNTSFVSRINWAGEEIVVKRYNHKGTIHSLRHTIKKSRARRSWLHAHRLEMLNIATPS</sequence>
<evidence type="ECO:0000313" key="1">
    <source>
        <dbReference type="EMBL" id="GAG04649.1"/>
    </source>
</evidence>
<feature type="non-terminal residue" evidence="1">
    <location>
        <position position="1"/>
    </location>
</feature>
<feature type="non-terminal residue" evidence="1">
    <location>
        <position position="266"/>
    </location>
</feature>